<keyword evidence="3" id="KW-1185">Reference proteome</keyword>
<evidence type="ECO:0000313" key="2">
    <source>
        <dbReference type="EMBL" id="CAK0857963.1"/>
    </source>
</evidence>
<feature type="compositionally biased region" description="Basic and acidic residues" evidence="1">
    <location>
        <begin position="371"/>
        <end position="393"/>
    </location>
</feature>
<dbReference type="EMBL" id="CAUYUJ010015772">
    <property type="protein sequence ID" value="CAK0857963.1"/>
    <property type="molecule type" value="Genomic_DNA"/>
</dbReference>
<evidence type="ECO:0000256" key="1">
    <source>
        <dbReference type="SAM" id="MobiDB-lite"/>
    </source>
</evidence>
<protein>
    <submittedName>
        <fullName evidence="2">Uncharacterized protein</fullName>
    </submittedName>
</protein>
<feature type="non-terminal residue" evidence="2">
    <location>
        <position position="1"/>
    </location>
</feature>
<accession>A0ABN9UEI5</accession>
<proteinExistence type="predicted"/>
<comment type="caution">
    <text evidence="2">The sequence shown here is derived from an EMBL/GenBank/DDBJ whole genome shotgun (WGS) entry which is preliminary data.</text>
</comment>
<sequence>WQPKALRQQEILMLGPSAARRAARRRRLGALEAWCHAVAGPCRPGSWQDRERAARPALVSAVEGRRVAGASRQRRNAALHAACAPPSGFLRASAEEIAEAARGPRLGFLVEAEHAAHVASGDAGGLANRAAENECEQMQWVSAPLRVNWGAKLNTYSGGSMWPEFGVQVIHVAELEPQLLNLAGGLHSTKLGTMPSECEEKEREEALPVPAFLELEGLEDGGELDVWAGGSGTLPQLRGCELAPGTWQVADLNAEAKAFAEGLAAGWRLAETVEAVGSQHTVKDEGAVVGEGAMEILKRGSDTQGVRPWVALAKAISSAKGAGAKKEDKEAADGDGAIEGIVVTIGACCLEAAVGLWVLPNLEQGMGEPSQENRVEQRTSEKCEHDSERHDRVGQSGRELGAAKLGGGAQLQVDFDESCPDAADEELASGFFRVRSEAELKGHVVDIFAGMDFSQAAVLDVFERLGARGAAWSPWAEAAARALVVQFVKEGPAEPARARQQELGGLVTAFCVELSRPCGEIAASKLREVSE</sequence>
<evidence type="ECO:0000313" key="3">
    <source>
        <dbReference type="Proteomes" id="UP001189429"/>
    </source>
</evidence>
<organism evidence="2 3">
    <name type="scientific">Prorocentrum cordatum</name>
    <dbReference type="NCBI Taxonomy" id="2364126"/>
    <lineage>
        <taxon>Eukaryota</taxon>
        <taxon>Sar</taxon>
        <taxon>Alveolata</taxon>
        <taxon>Dinophyceae</taxon>
        <taxon>Prorocentrales</taxon>
        <taxon>Prorocentraceae</taxon>
        <taxon>Prorocentrum</taxon>
    </lineage>
</organism>
<dbReference type="Proteomes" id="UP001189429">
    <property type="component" value="Unassembled WGS sequence"/>
</dbReference>
<gene>
    <name evidence="2" type="ORF">PCOR1329_LOCUS47897</name>
</gene>
<feature type="region of interest" description="Disordered" evidence="1">
    <location>
        <begin position="365"/>
        <end position="395"/>
    </location>
</feature>
<reference evidence="2" key="1">
    <citation type="submission" date="2023-10" db="EMBL/GenBank/DDBJ databases">
        <authorList>
            <person name="Chen Y."/>
            <person name="Shah S."/>
            <person name="Dougan E. K."/>
            <person name="Thang M."/>
            <person name="Chan C."/>
        </authorList>
    </citation>
    <scope>NUCLEOTIDE SEQUENCE [LARGE SCALE GENOMIC DNA]</scope>
</reference>
<feature type="non-terminal residue" evidence="2">
    <location>
        <position position="531"/>
    </location>
</feature>
<name>A0ABN9UEI5_9DINO</name>